<reference evidence="1 2" key="1">
    <citation type="submission" date="2016-11" db="EMBL/GenBank/DDBJ databases">
        <title>Comparison of Traditional DNA-DNA Hybridization with In Silico Genomic Analysis.</title>
        <authorList>
            <person name="Nicholson A.C."/>
            <person name="Sammons S."/>
            <person name="Humrighouse B.W."/>
            <person name="Graziano J."/>
            <person name="Lasker B."/>
            <person name="Whitney A.M."/>
            <person name="Mcquiston J.R."/>
        </authorList>
    </citation>
    <scope>NUCLEOTIDE SEQUENCE [LARGE SCALE GENOMIC DNA]</scope>
    <source>
        <strain evidence="1 2">H1892</strain>
    </source>
</reference>
<evidence type="ECO:0008006" key="3">
    <source>
        <dbReference type="Google" id="ProtNLM"/>
    </source>
</evidence>
<keyword evidence="2" id="KW-1185">Reference proteome</keyword>
<gene>
    <name evidence="1" type="ORF">CDV53_04540</name>
</gene>
<comment type="caution">
    <text evidence="1">The sequence shown here is derived from an EMBL/GenBank/DDBJ whole genome shotgun (WGS) entry which is preliminary data.</text>
</comment>
<accession>A0ABX3ZVT1</accession>
<evidence type="ECO:0000313" key="1">
    <source>
        <dbReference type="EMBL" id="OWJ77988.1"/>
    </source>
</evidence>
<evidence type="ECO:0000313" key="2">
    <source>
        <dbReference type="Proteomes" id="UP000214673"/>
    </source>
</evidence>
<protein>
    <recommendedName>
        <fullName evidence="3">Ribbon-helix-helix protein CopG domain-containing protein</fullName>
    </recommendedName>
</protein>
<proteinExistence type="predicted"/>
<dbReference type="Proteomes" id="UP000214673">
    <property type="component" value="Unassembled WGS sequence"/>
</dbReference>
<sequence length="119" mass="12797">MSSIQIDVRATALDRQAGALSSCGIAPAQVIRAALRKAVKRWSLGPTYVPPAQDKRAGDASWTARTSVAVPAAVFDRLQAAQDPLGVCSRWSLVRGQLEPLIWEEIDALLASLQEDTEV</sequence>
<dbReference type="EMBL" id="NIPV01000014">
    <property type="protein sequence ID" value="OWJ77988.1"/>
    <property type="molecule type" value="Genomic_DNA"/>
</dbReference>
<name>A0ABX3ZVT1_9RHOB</name>
<organism evidence="1 2">
    <name type="scientific">Haematobacter missouriensis</name>
    <dbReference type="NCBI Taxonomy" id="366616"/>
    <lineage>
        <taxon>Bacteria</taxon>
        <taxon>Pseudomonadati</taxon>
        <taxon>Pseudomonadota</taxon>
        <taxon>Alphaproteobacteria</taxon>
        <taxon>Rhodobacterales</taxon>
        <taxon>Paracoccaceae</taxon>
        <taxon>Haematobacter</taxon>
    </lineage>
</organism>